<feature type="region of interest" description="Disordered" evidence="1">
    <location>
        <begin position="29"/>
        <end position="53"/>
    </location>
</feature>
<evidence type="ECO:0000313" key="2">
    <source>
        <dbReference type="EMBL" id="MFF4526956.1"/>
    </source>
</evidence>
<name>A0ABW6UU32_9ACTN</name>
<evidence type="ECO:0000313" key="3">
    <source>
        <dbReference type="Proteomes" id="UP001602058"/>
    </source>
</evidence>
<reference evidence="2 3" key="1">
    <citation type="submission" date="2024-10" db="EMBL/GenBank/DDBJ databases">
        <title>The Natural Products Discovery Center: Release of the First 8490 Sequenced Strains for Exploring Actinobacteria Biosynthetic Diversity.</title>
        <authorList>
            <person name="Kalkreuter E."/>
            <person name="Kautsar S.A."/>
            <person name="Yang D."/>
            <person name="Bader C.D."/>
            <person name="Teijaro C.N."/>
            <person name="Fluegel L."/>
            <person name="Davis C.M."/>
            <person name="Simpson J.R."/>
            <person name="Lauterbach L."/>
            <person name="Steele A.D."/>
            <person name="Gui C."/>
            <person name="Meng S."/>
            <person name="Li G."/>
            <person name="Viehrig K."/>
            <person name="Ye F."/>
            <person name="Su P."/>
            <person name="Kiefer A.F."/>
            <person name="Nichols A."/>
            <person name="Cepeda A.J."/>
            <person name="Yan W."/>
            <person name="Fan B."/>
            <person name="Jiang Y."/>
            <person name="Adhikari A."/>
            <person name="Zheng C.-J."/>
            <person name="Schuster L."/>
            <person name="Cowan T.M."/>
            <person name="Smanski M.J."/>
            <person name="Chevrette M.G."/>
            <person name="De Carvalho L.P.S."/>
            <person name="Shen B."/>
        </authorList>
    </citation>
    <scope>NUCLEOTIDE SEQUENCE [LARGE SCALE GENOMIC DNA]</scope>
    <source>
        <strain evidence="2 3">NPDC001390</strain>
    </source>
</reference>
<dbReference type="RefSeq" id="WP_351086286.1">
    <property type="nucleotide sequence ID" value="NZ_JBEOZG010000037.1"/>
</dbReference>
<dbReference type="EMBL" id="JBIAWJ010000031">
    <property type="protein sequence ID" value="MFF4526956.1"/>
    <property type="molecule type" value="Genomic_DNA"/>
</dbReference>
<keyword evidence="3" id="KW-1185">Reference proteome</keyword>
<proteinExistence type="predicted"/>
<dbReference type="InterPro" id="IPR046200">
    <property type="entry name" value="DUF6233"/>
</dbReference>
<comment type="caution">
    <text evidence="2">The sequence shown here is derived from an EMBL/GenBank/DDBJ whole genome shotgun (WGS) entry which is preliminary data.</text>
</comment>
<dbReference type="Proteomes" id="UP001602058">
    <property type="component" value="Unassembled WGS sequence"/>
</dbReference>
<accession>A0ABW6UU32</accession>
<evidence type="ECO:0000256" key="1">
    <source>
        <dbReference type="SAM" id="MobiDB-lite"/>
    </source>
</evidence>
<dbReference type="Pfam" id="PF19746">
    <property type="entry name" value="DUF6233"/>
    <property type="match status" value="1"/>
</dbReference>
<gene>
    <name evidence="2" type="ORF">ACFY1D_36925</name>
</gene>
<organism evidence="2 3">
    <name type="scientific">Streptomyces bluensis</name>
    <dbReference type="NCBI Taxonomy" id="33897"/>
    <lineage>
        <taxon>Bacteria</taxon>
        <taxon>Bacillati</taxon>
        <taxon>Actinomycetota</taxon>
        <taxon>Actinomycetes</taxon>
        <taxon>Kitasatosporales</taxon>
        <taxon>Streptomycetaceae</taxon>
        <taxon>Streptomyces</taxon>
    </lineage>
</organism>
<sequence>MSDLPPDPERLRVIVVFLRLQLADAERALAEAERRETERQRGVDHRPPPPDWVIDHGLNKDALPVAVHVGGCHMAGKRVKGVSRDAALRALADGVEACSHCRPDAELGYLEG</sequence>
<protein>
    <submittedName>
        <fullName evidence="2">DUF6233 domain-containing protein</fullName>
    </submittedName>
</protein>